<keyword evidence="5" id="KW-0862">Zinc</keyword>
<feature type="compositionally biased region" description="Polar residues" evidence="7">
    <location>
        <begin position="925"/>
        <end position="937"/>
    </location>
</feature>
<feature type="compositionally biased region" description="Polar residues" evidence="7">
    <location>
        <begin position="335"/>
        <end position="361"/>
    </location>
</feature>
<feature type="region of interest" description="Disordered" evidence="7">
    <location>
        <begin position="1"/>
        <end position="43"/>
    </location>
</feature>
<dbReference type="OrthoDB" id="265776at2759"/>
<dbReference type="Pfam" id="PF01753">
    <property type="entry name" value="zf-MYND"/>
    <property type="match status" value="1"/>
</dbReference>
<organism evidence="11 12">
    <name type="scientific">Lingula anatina</name>
    <name type="common">Brachiopod</name>
    <name type="synonym">Lingula unguis</name>
    <dbReference type="NCBI Taxonomy" id="7574"/>
    <lineage>
        <taxon>Eukaryota</taxon>
        <taxon>Metazoa</taxon>
        <taxon>Spiralia</taxon>
        <taxon>Lophotrochozoa</taxon>
        <taxon>Brachiopoda</taxon>
        <taxon>Linguliformea</taxon>
        <taxon>Lingulata</taxon>
        <taxon>Lingulida</taxon>
        <taxon>Linguloidea</taxon>
        <taxon>Lingulidae</taxon>
        <taxon>Lingula</taxon>
    </lineage>
</organism>
<dbReference type="GO" id="GO:0008270">
    <property type="term" value="F:zinc ion binding"/>
    <property type="evidence" value="ECO:0007669"/>
    <property type="project" value="UniProtKB-KW"/>
</dbReference>
<dbReference type="InterPro" id="IPR007052">
    <property type="entry name" value="CS_dom"/>
</dbReference>
<dbReference type="Gene3D" id="3.90.70.10">
    <property type="entry name" value="Cysteine proteinases"/>
    <property type="match status" value="1"/>
</dbReference>
<feature type="compositionally biased region" description="Polar residues" evidence="7">
    <location>
        <begin position="145"/>
        <end position="159"/>
    </location>
</feature>
<keyword evidence="3" id="KW-0479">Metal-binding</keyword>
<dbReference type="GO" id="GO:0004843">
    <property type="term" value="F:cysteine-type deubiquitinase activity"/>
    <property type="evidence" value="ECO:0007669"/>
    <property type="project" value="UniProtKB-EC"/>
</dbReference>
<feature type="domain" description="MYND-type" evidence="9">
    <location>
        <begin position="677"/>
        <end position="718"/>
    </location>
</feature>
<evidence type="ECO:0000256" key="4">
    <source>
        <dbReference type="ARBA" id="ARBA00022771"/>
    </source>
</evidence>
<dbReference type="PANTHER" id="PTHR21646:SF74">
    <property type="entry name" value="UBIQUITIN CARBOXYL-TERMINAL HYDROLASE 19"/>
    <property type="match status" value="1"/>
</dbReference>
<dbReference type="InParanoid" id="A0A1S3HPD7"/>
<evidence type="ECO:0000313" key="12">
    <source>
        <dbReference type="RefSeq" id="XP_013387406.1"/>
    </source>
</evidence>
<dbReference type="PROSITE" id="PS51203">
    <property type="entry name" value="CS"/>
    <property type="match status" value="2"/>
</dbReference>
<dbReference type="Gene3D" id="6.10.140.2220">
    <property type="match status" value="1"/>
</dbReference>
<dbReference type="SUPFAM" id="SSF54001">
    <property type="entry name" value="Cysteine proteinases"/>
    <property type="match status" value="1"/>
</dbReference>
<dbReference type="PANTHER" id="PTHR21646">
    <property type="entry name" value="UBIQUITIN CARBOXYL-TERMINAL HYDROLASE"/>
    <property type="match status" value="1"/>
</dbReference>
<gene>
    <name evidence="12" type="primary">LOC106156616</name>
</gene>
<dbReference type="InterPro" id="IPR028889">
    <property type="entry name" value="USP"/>
</dbReference>
<dbReference type="RefSeq" id="XP_013387406.1">
    <property type="nucleotide sequence ID" value="XM_013531952.1"/>
</dbReference>
<dbReference type="KEGG" id="lak:106156616"/>
<dbReference type="InterPro" id="IPR038765">
    <property type="entry name" value="Papain-like_cys_pep_sf"/>
</dbReference>
<comment type="catalytic activity">
    <reaction evidence="1">
        <text>Thiol-dependent hydrolysis of ester, thioester, amide, peptide and isopeptide bonds formed by the C-terminal Gly of ubiquitin (a 76-residue protein attached to proteins as an intracellular targeting signal).</text>
        <dbReference type="EC" id="3.4.19.12"/>
    </reaction>
</comment>
<feature type="domain" description="CS" evidence="10">
    <location>
        <begin position="45"/>
        <end position="130"/>
    </location>
</feature>
<evidence type="ECO:0000256" key="7">
    <source>
        <dbReference type="SAM" id="MobiDB-lite"/>
    </source>
</evidence>
<dbReference type="Gene3D" id="2.60.40.790">
    <property type="match status" value="2"/>
</dbReference>
<dbReference type="PROSITE" id="PS50865">
    <property type="entry name" value="ZF_MYND_2"/>
    <property type="match status" value="1"/>
</dbReference>
<evidence type="ECO:0000256" key="2">
    <source>
        <dbReference type="ARBA" id="ARBA00012759"/>
    </source>
</evidence>
<dbReference type="GO" id="GO:0016579">
    <property type="term" value="P:protein deubiquitination"/>
    <property type="evidence" value="ECO:0007669"/>
    <property type="project" value="InterPro"/>
</dbReference>
<feature type="compositionally biased region" description="Basic and acidic residues" evidence="7">
    <location>
        <begin position="32"/>
        <end position="42"/>
    </location>
</feature>
<dbReference type="AlphaFoldDB" id="A0A1S3HPD7"/>
<feature type="region of interest" description="Disordered" evidence="7">
    <location>
        <begin position="981"/>
        <end position="1000"/>
    </location>
</feature>
<dbReference type="SUPFAM" id="SSF49764">
    <property type="entry name" value="HSP20-like chaperones"/>
    <property type="match status" value="2"/>
</dbReference>
<dbReference type="Proteomes" id="UP000085678">
    <property type="component" value="Unplaced"/>
</dbReference>
<evidence type="ECO:0000256" key="6">
    <source>
        <dbReference type="PROSITE-ProRule" id="PRU00134"/>
    </source>
</evidence>
<accession>A0A1S3HPD7</accession>
<feature type="region of interest" description="Disordered" evidence="7">
    <location>
        <begin position="862"/>
        <end position="955"/>
    </location>
</feature>
<dbReference type="InterPro" id="IPR001394">
    <property type="entry name" value="Peptidase_C19_UCH"/>
</dbReference>
<keyword evidence="4 6" id="KW-0863">Zinc-finger</keyword>
<evidence type="ECO:0000256" key="3">
    <source>
        <dbReference type="ARBA" id="ARBA00022723"/>
    </source>
</evidence>
<dbReference type="PROSITE" id="PS01360">
    <property type="entry name" value="ZF_MYND_1"/>
    <property type="match status" value="1"/>
</dbReference>
<dbReference type="SUPFAM" id="SSF144232">
    <property type="entry name" value="HIT/MYND zinc finger-like"/>
    <property type="match status" value="1"/>
</dbReference>
<dbReference type="InterPro" id="IPR002893">
    <property type="entry name" value="Znf_MYND"/>
</dbReference>
<feature type="compositionally biased region" description="Acidic residues" evidence="7">
    <location>
        <begin position="991"/>
        <end position="1000"/>
    </location>
</feature>
<sequence length="1079" mass="119581">MPSHNKKSQRRSASGDGAAAPAFDSGGSMVKNQDRKNEKGIDSPENVKLLQWKQTDKDVRLALDVGNITEKDVDVGYTQSGVLVKFEDGRSWKCSFPHPILHNQSRVVLAGGKILLNLKKKDEVTWNDLGTFSSERTGVKKDEATTSVSDIKNNESQIGNEEESAAKESVDMVVGSEKEKSENDGGDEAPCVLDHVKHDWFEKGTDIMVVHMYVKQIIKEHLDIQYQSDTVKIHFKSRDTKFLSLHQGTGEETWFCWNLKLRHAIQPDQCKSRVTGTMVELSLKKKDAVRWKALEAPVDTAPVTPAPQKVDNGVQQEMTSGPKPVTFDEVDRVTTKGTSTEGSAIQDSTKPAVESTSTAAQKPTCLVSPLNKPSITKLVEPGFTGLDNLGNTCFMNSVLQVLANTIEFRDFFLDGHYLKDINESNPLGSGGRLAATFVFLLKVLWSGTRSSYAPSKLKNLIAMKASQFTGFAQHDAQEFMAFLLDGLHEDLNRVRDKPYTETVEDKGRPDEVVAAEAWEVYQKRNNSFIVDSFQGQFKSKLVCPHCNKVSITFDPFMVLSAPLPKKLVSFPVIYMSKDSYTKPIRYMIRLPCDAGIGQLKQAIADKTGVDPKNLRLLETYKSKIHKLIDCDGDVSTINVNDIILAFEVLSEDLVGEPVVEINMIQRTVLPVQLPTRCSNCRQECPPDGKLKRCTKCYRVGYCDQTCQKNHWQQHKMACRQVMEPVGYPFIFSLPQSQATFSRICQVAEAFARYSVDVFQPPVQQRSCETSSLSSSSSSTCTATSATSSSSPTTSTSTDSTLVEADGISLNQENLTDLSSQNSDTDVSDNGGSSVQRNLDIQDDNVSGKEMDLSETNNVVSAESNENLNSQSESSETTTALSDTVHNEEQKSSEENSDKEFETIDGITGSDKQELGSGDSKYGVCSETTENDVASTSKTVKDGLGSSTKNGPPQRLVLGNPHSHKTNPLFLLKLVNQFGQNISGQDPRELEDKDEDPLDLDTEDPVWMAMDWKNAEKLMPFVLVQSKDLECEDHRSVRNADSLEKPSITLNQCLQLFTEPEVLSPEEAWYCPQCKQHREL</sequence>
<feature type="domain" description="USP" evidence="8">
    <location>
        <begin position="384"/>
        <end position="1079"/>
    </location>
</feature>
<dbReference type="PROSITE" id="PS00972">
    <property type="entry name" value="USP_1"/>
    <property type="match status" value="1"/>
</dbReference>
<feature type="compositionally biased region" description="Low complexity" evidence="7">
    <location>
        <begin position="862"/>
        <end position="881"/>
    </location>
</feature>
<feature type="region of interest" description="Disordered" evidence="7">
    <location>
        <begin position="812"/>
        <end position="844"/>
    </location>
</feature>
<dbReference type="EC" id="3.4.19.12" evidence="2"/>
<evidence type="ECO:0000256" key="5">
    <source>
        <dbReference type="ARBA" id="ARBA00022833"/>
    </source>
</evidence>
<dbReference type="CDD" id="cd06466">
    <property type="entry name" value="p23_CS_SGT1_like"/>
    <property type="match status" value="1"/>
</dbReference>
<dbReference type="STRING" id="7574.A0A1S3HPD7"/>
<proteinExistence type="predicted"/>
<dbReference type="GeneID" id="106156616"/>
<protein>
    <recommendedName>
        <fullName evidence="2">ubiquitinyl hydrolase 1</fullName>
        <ecNumber evidence="2">3.4.19.12</ecNumber>
    </recommendedName>
</protein>
<evidence type="ECO:0000256" key="1">
    <source>
        <dbReference type="ARBA" id="ARBA00000707"/>
    </source>
</evidence>
<dbReference type="InterPro" id="IPR018200">
    <property type="entry name" value="USP_CS"/>
</dbReference>
<dbReference type="InterPro" id="IPR050185">
    <property type="entry name" value="Ub_carboxyl-term_hydrolase"/>
</dbReference>
<evidence type="ECO:0000313" key="11">
    <source>
        <dbReference type="Proteomes" id="UP000085678"/>
    </source>
</evidence>
<feature type="compositionally biased region" description="Basic residues" evidence="7">
    <location>
        <begin position="1"/>
        <end position="10"/>
    </location>
</feature>
<feature type="region of interest" description="Disordered" evidence="7">
    <location>
        <begin position="141"/>
        <end position="189"/>
    </location>
</feature>
<name>A0A1S3HPD7_LINAN</name>
<keyword evidence="11" id="KW-1185">Reference proteome</keyword>
<feature type="compositionally biased region" description="Polar residues" evidence="7">
    <location>
        <begin position="812"/>
        <end position="838"/>
    </location>
</feature>
<evidence type="ECO:0000259" key="9">
    <source>
        <dbReference type="PROSITE" id="PS50865"/>
    </source>
</evidence>
<evidence type="ECO:0000259" key="10">
    <source>
        <dbReference type="PROSITE" id="PS51203"/>
    </source>
</evidence>
<reference evidence="12" key="1">
    <citation type="submission" date="2025-08" db="UniProtKB">
        <authorList>
            <consortium name="RefSeq"/>
        </authorList>
    </citation>
    <scope>IDENTIFICATION</scope>
    <source>
        <tissue evidence="12">Gonads</tissue>
    </source>
</reference>
<feature type="compositionally biased region" description="Basic and acidic residues" evidence="7">
    <location>
        <begin position="164"/>
        <end position="183"/>
    </location>
</feature>
<feature type="compositionally biased region" description="Basic and acidic residues" evidence="7">
    <location>
        <begin position="884"/>
        <end position="901"/>
    </location>
</feature>
<dbReference type="Pfam" id="PF04969">
    <property type="entry name" value="CS"/>
    <property type="match status" value="2"/>
</dbReference>
<feature type="region of interest" description="Disordered" evidence="7">
    <location>
        <begin position="302"/>
        <end position="361"/>
    </location>
</feature>
<feature type="region of interest" description="Disordered" evidence="7">
    <location>
        <begin position="768"/>
        <end position="799"/>
    </location>
</feature>
<dbReference type="InterPro" id="IPR008978">
    <property type="entry name" value="HSP20-like_chaperone"/>
</dbReference>
<feature type="domain" description="CS" evidence="10">
    <location>
        <begin position="193"/>
        <end position="295"/>
    </location>
</feature>
<evidence type="ECO:0000259" key="8">
    <source>
        <dbReference type="PROSITE" id="PS50235"/>
    </source>
</evidence>
<dbReference type="CDD" id="cd06463">
    <property type="entry name" value="p23_like"/>
    <property type="match status" value="1"/>
</dbReference>
<dbReference type="Pfam" id="PF00443">
    <property type="entry name" value="UCH"/>
    <property type="match status" value="1"/>
</dbReference>
<dbReference type="PROSITE" id="PS50235">
    <property type="entry name" value="USP_3"/>
    <property type="match status" value="1"/>
</dbReference>